<dbReference type="Gene3D" id="3.30.230.130">
    <property type="entry name" value="Cullin, Chain C, Domain 2"/>
    <property type="match status" value="1"/>
</dbReference>
<sequence length="793" mass="89941">MLNFGSKSDPIDLTTAAQPKSKGPIKPPPFQTHAGGTKKLKVKNLRPQEKNKAEIYFNTTWAALDSAVLAIFSRQMINGSMEELYRGVENVCRSDRAAPLYRKLEARCDEYVRTEVRPVIMRKIASGVDAMGVARVVEAAWQQWSRQLNLIRSIFLYLDRAYLFPSPSLPSLESMSISQFRKHIAADPAIKADLLAGVCALFQQDRENKGRENVNQQLLRSLVQMVLSLGLYSSSFEPVFIEDSHEFYAKLAEREASTLSLKKYLREAQEQLEGEATRCENFRLEPSTKRALITVVEDDMIRNNVDILTKPENVRRLLVDVDKASLGTLYDLLSRVGDTGQLLRTAWDTFIQEEGTRIVSDKERVSDMVPLLLNFKAMLDMMWSGPLKKNDILGYSLRETFTKFINVRREGESESNHSKPAEMIAKYVDQVLRSGTKGLPPVKYLQESNVMQDDDAEIAHRLELAVALFRFIQGKDVFEAFYKKDLAKRLLMDRSASFDAERLMLTKLKTECGSGFTHNLESMFKDMDLSKESITSFKTTKAYAANSHGVDLHVNVLSSAAWPTYPEAPVNLPPKLANYLESYAEFYVSKHSGRKLAWRHSLSHCILKADFPKGKKELMLSAFQAVVLLCFNDLPDKSVLTYKDLLTATGLVEGELKRTLQSLALGKSRVLTKAPKGKEIGPDDKFAINLTFSDLKFRVKINQIQLKETKEENKETHERVAKDRQFETQAAITRIMKSRKQATEVELVQAVIEQTKGRGVLDVGEIKKNIERLIDKDYIERVEGHDNMYAYVA</sequence>
<dbReference type="Proteomes" id="UP000298138">
    <property type="component" value="Unassembled WGS sequence"/>
</dbReference>
<dbReference type="Pfam" id="PF10557">
    <property type="entry name" value="Cullin_Nedd8"/>
    <property type="match status" value="1"/>
</dbReference>
<evidence type="ECO:0000256" key="5">
    <source>
        <dbReference type="RuleBase" id="RU003829"/>
    </source>
</evidence>
<evidence type="ECO:0000256" key="6">
    <source>
        <dbReference type="SAM" id="MobiDB-lite"/>
    </source>
</evidence>
<dbReference type="STRING" id="341454.A0A4S2MVB7"/>
<evidence type="ECO:0000313" key="8">
    <source>
        <dbReference type="EMBL" id="TGZ80511.1"/>
    </source>
</evidence>
<dbReference type="FunFam" id="1.10.10.10:FF:000014">
    <property type="entry name" value="Cullin 1"/>
    <property type="match status" value="1"/>
</dbReference>
<dbReference type="InterPro" id="IPR045093">
    <property type="entry name" value="Cullin"/>
</dbReference>
<dbReference type="Pfam" id="PF26557">
    <property type="entry name" value="Cullin_AB"/>
    <property type="match status" value="1"/>
</dbReference>
<dbReference type="InterPro" id="IPR019559">
    <property type="entry name" value="Cullin_neddylation_domain"/>
</dbReference>
<dbReference type="InterPro" id="IPR001373">
    <property type="entry name" value="Cullin_N"/>
</dbReference>
<organism evidence="8 9">
    <name type="scientific">Ascodesmis nigricans</name>
    <dbReference type="NCBI Taxonomy" id="341454"/>
    <lineage>
        <taxon>Eukaryota</taxon>
        <taxon>Fungi</taxon>
        <taxon>Dikarya</taxon>
        <taxon>Ascomycota</taxon>
        <taxon>Pezizomycotina</taxon>
        <taxon>Pezizomycetes</taxon>
        <taxon>Pezizales</taxon>
        <taxon>Ascodesmidaceae</taxon>
        <taxon>Ascodesmis</taxon>
    </lineage>
</organism>
<feature type="region of interest" description="Disordered" evidence="6">
    <location>
        <begin position="1"/>
        <end position="40"/>
    </location>
</feature>
<dbReference type="Gene3D" id="1.20.1310.10">
    <property type="entry name" value="Cullin Repeats"/>
    <property type="match status" value="4"/>
</dbReference>
<dbReference type="GO" id="GO:0031625">
    <property type="term" value="F:ubiquitin protein ligase binding"/>
    <property type="evidence" value="ECO:0007669"/>
    <property type="project" value="InterPro"/>
</dbReference>
<reference evidence="8 9" key="1">
    <citation type="submission" date="2019-04" db="EMBL/GenBank/DDBJ databases">
        <title>Comparative genomics and transcriptomics to analyze fruiting body development in filamentous ascomycetes.</title>
        <authorList>
            <consortium name="DOE Joint Genome Institute"/>
            <person name="Lutkenhaus R."/>
            <person name="Traeger S."/>
            <person name="Breuer J."/>
            <person name="Kuo A."/>
            <person name="Lipzen A."/>
            <person name="Pangilinan J."/>
            <person name="Dilworth D."/>
            <person name="Sandor L."/>
            <person name="Poggeler S."/>
            <person name="Barry K."/>
            <person name="Grigoriev I.V."/>
            <person name="Nowrousian M."/>
        </authorList>
    </citation>
    <scope>NUCLEOTIDE SEQUENCE [LARGE SCALE GENOMIC DNA]</scope>
    <source>
        <strain evidence="8 9">CBS 389.68</strain>
    </source>
</reference>
<dbReference type="SUPFAM" id="SSF46785">
    <property type="entry name" value="Winged helix' DNA-binding domain"/>
    <property type="match status" value="1"/>
</dbReference>
<dbReference type="InterPro" id="IPR036390">
    <property type="entry name" value="WH_DNA-bd_sf"/>
</dbReference>
<protein>
    <submittedName>
        <fullName evidence="8">Cullin-domain-containing protein</fullName>
    </submittedName>
</protein>
<dbReference type="InterPro" id="IPR016158">
    <property type="entry name" value="Cullin_homology"/>
</dbReference>
<dbReference type="FunFam" id="1.20.1310.10:FF:000031">
    <property type="entry name" value="Ubiquitin ligase subunit CulD"/>
    <property type="match status" value="1"/>
</dbReference>
<evidence type="ECO:0000259" key="7">
    <source>
        <dbReference type="PROSITE" id="PS50069"/>
    </source>
</evidence>
<dbReference type="SMART" id="SM00884">
    <property type="entry name" value="Cullin_Nedd8"/>
    <property type="match status" value="1"/>
</dbReference>
<accession>A0A4S2MVB7</accession>
<dbReference type="Pfam" id="PF00888">
    <property type="entry name" value="Cullin"/>
    <property type="match status" value="1"/>
</dbReference>
<dbReference type="EMBL" id="ML220124">
    <property type="protein sequence ID" value="TGZ80511.1"/>
    <property type="molecule type" value="Genomic_DNA"/>
</dbReference>
<dbReference type="InterPro" id="IPR016159">
    <property type="entry name" value="Cullin_repeat-like_dom_sf"/>
</dbReference>
<keyword evidence="2" id="KW-1017">Isopeptide bond</keyword>
<evidence type="ECO:0000256" key="4">
    <source>
        <dbReference type="PROSITE-ProRule" id="PRU00330"/>
    </source>
</evidence>
<dbReference type="InterPro" id="IPR059120">
    <property type="entry name" value="Cullin-like_AB"/>
</dbReference>
<keyword evidence="9" id="KW-1185">Reference proteome</keyword>
<evidence type="ECO:0000256" key="2">
    <source>
        <dbReference type="ARBA" id="ARBA00022499"/>
    </source>
</evidence>
<dbReference type="PANTHER" id="PTHR11932">
    <property type="entry name" value="CULLIN"/>
    <property type="match status" value="1"/>
</dbReference>
<proteinExistence type="inferred from homology"/>
<evidence type="ECO:0000256" key="3">
    <source>
        <dbReference type="ARBA" id="ARBA00022843"/>
    </source>
</evidence>
<dbReference type="FunFam" id="1.20.1310.10:FF:000035">
    <property type="entry name" value="Ubiquitin ligase subunit CulD, putative"/>
    <property type="match status" value="1"/>
</dbReference>
<dbReference type="SUPFAM" id="SSF74788">
    <property type="entry name" value="Cullin repeat-like"/>
    <property type="match status" value="1"/>
</dbReference>
<name>A0A4S2MVB7_9PEZI</name>
<dbReference type="Gene3D" id="1.10.10.10">
    <property type="entry name" value="Winged helix-like DNA-binding domain superfamily/Winged helix DNA-binding domain"/>
    <property type="match status" value="1"/>
</dbReference>
<evidence type="ECO:0000313" key="9">
    <source>
        <dbReference type="Proteomes" id="UP000298138"/>
    </source>
</evidence>
<dbReference type="InterPro" id="IPR016157">
    <property type="entry name" value="Cullin_CS"/>
</dbReference>
<dbReference type="InterPro" id="IPR036317">
    <property type="entry name" value="Cullin_homology_sf"/>
</dbReference>
<dbReference type="InterPro" id="IPR036388">
    <property type="entry name" value="WH-like_DNA-bd_sf"/>
</dbReference>
<dbReference type="SMART" id="SM00182">
    <property type="entry name" value="CULLIN"/>
    <property type="match status" value="1"/>
</dbReference>
<keyword evidence="3" id="KW-0832">Ubl conjugation</keyword>
<dbReference type="GO" id="GO:0031461">
    <property type="term" value="C:cullin-RING ubiquitin ligase complex"/>
    <property type="evidence" value="ECO:0007669"/>
    <property type="project" value="InterPro"/>
</dbReference>
<evidence type="ECO:0000256" key="1">
    <source>
        <dbReference type="ARBA" id="ARBA00006019"/>
    </source>
</evidence>
<dbReference type="PROSITE" id="PS50069">
    <property type="entry name" value="CULLIN_2"/>
    <property type="match status" value="1"/>
</dbReference>
<dbReference type="SUPFAM" id="SSF75632">
    <property type="entry name" value="Cullin homology domain"/>
    <property type="match status" value="1"/>
</dbReference>
<dbReference type="InParanoid" id="A0A4S2MVB7"/>
<comment type="similarity">
    <text evidence="1 4 5">Belongs to the cullin family.</text>
</comment>
<feature type="domain" description="Cullin family profile" evidence="7">
    <location>
        <begin position="419"/>
        <end position="664"/>
    </location>
</feature>
<dbReference type="OrthoDB" id="27073at2759"/>
<dbReference type="AlphaFoldDB" id="A0A4S2MVB7"/>
<dbReference type="PROSITE" id="PS01256">
    <property type="entry name" value="CULLIN_1"/>
    <property type="match status" value="1"/>
</dbReference>
<dbReference type="FunCoup" id="A0A4S2MVB7">
    <property type="interactions" value="798"/>
</dbReference>
<gene>
    <name evidence="8" type="ORF">EX30DRAFT_307545</name>
</gene>
<dbReference type="GO" id="GO:0006511">
    <property type="term" value="P:ubiquitin-dependent protein catabolic process"/>
    <property type="evidence" value="ECO:0007669"/>
    <property type="project" value="InterPro"/>
</dbReference>